<protein>
    <submittedName>
        <fullName evidence="1">Glutaredoxin</fullName>
    </submittedName>
</protein>
<evidence type="ECO:0000313" key="2">
    <source>
        <dbReference type="Proteomes" id="UP001299220"/>
    </source>
</evidence>
<keyword evidence="2" id="KW-1185">Reference proteome</keyword>
<accession>A0ABS9CJN9</accession>
<dbReference type="EMBL" id="JAFBIT010000001">
    <property type="protein sequence ID" value="MCF2651350.1"/>
    <property type="molecule type" value="Genomic_DNA"/>
</dbReference>
<gene>
    <name evidence="1" type="ORF">JQM67_01845</name>
</gene>
<proteinExistence type="predicted"/>
<reference evidence="1 2" key="1">
    <citation type="submission" date="2020-12" db="EMBL/GenBank/DDBJ databases">
        <title>Whole genome sequences of gut porcine anaerobes.</title>
        <authorList>
            <person name="Kubasova T."/>
            <person name="Jahodarova E."/>
            <person name="Rychlik I."/>
        </authorList>
    </citation>
    <scope>NUCLEOTIDE SEQUENCE [LARGE SCALE GENOMIC DNA]</scope>
    <source>
        <strain evidence="1 2">An867</strain>
    </source>
</reference>
<dbReference type="Gene3D" id="3.40.30.10">
    <property type="entry name" value="Glutaredoxin"/>
    <property type="match status" value="1"/>
</dbReference>
<dbReference type="SUPFAM" id="SSF52833">
    <property type="entry name" value="Thioredoxin-like"/>
    <property type="match status" value="1"/>
</dbReference>
<comment type="caution">
    <text evidence="1">The sequence shown here is derived from an EMBL/GenBank/DDBJ whole genome shotgun (WGS) entry which is preliminary data.</text>
</comment>
<name>A0ABS9CJN9_9FIRM</name>
<sequence>MLMKIYGSMLCKDCVACCEALDRAGIPYTFLNITEDLAVLKEFLRLRDENPLFQDIKENGGIGIPCIVREDGTLTLDWETLLPGEMTR</sequence>
<dbReference type="InterPro" id="IPR036249">
    <property type="entry name" value="Thioredoxin-like_sf"/>
</dbReference>
<organism evidence="1 2">
    <name type="scientific">Anaeromassilibacillus senegalensis</name>
    <dbReference type="NCBI Taxonomy" id="1673717"/>
    <lineage>
        <taxon>Bacteria</taxon>
        <taxon>Bacillati</taxon>
        <taxon>Bacillota</taxon>
        <taxon>Clostridia</taxon>
        <taxon>Eubacteriales</taxon>
        <taxon>Acutalibacteraceae</taxon>
        <taxon>Anaeromassilibacillus</taxon>
    </lineage>
</organism>
<dbReference type="Proteomes" id="UP001299220">
    <property type="component" value="Unassembled WGS sequence"/>
</dbReference>
<evidence type="ECO:0000313" key="1">
    <source>
        <dbReference type="EMBL" id="MCF2651350.1"/>
    </source>
</evidence>